<name>A0A5J5BTG0_9ASTE</name>
<dbReference type="AlphaFoldDB" id="A0A5J5BTG0"/>
<sequence>MTNGDGRTKALLGIFRRSTKQTLSYLCPSARSHGLVLYRIGVCLPCLLDKQSQFRVVWHQQQRPLRKTTYLQLETQE</sequence>
<gene>
    <name evidence="1" type="ORF">F0562_003052</name>
</gene>
<protein>
    <submittedName>
        <fullName evidence="1">Uncharacterized protein</fullName>
    </submittedName>
</protein>
<dbReference type="Proteomes" id="UP000325577">
    <property type="component" value="Linkage Group LG1"/>
</dbReference>
<evidence type="ECO:0000313" key="2">
    <source>
        <dbReference type="Proteomes" id="UP000325577"/>
    </source>
</evidence>
<keyword evidence="2" id="KW-1185">Reference proteome</keyword>
<organism evidence="1 2">
    <name type="scientific">Nyssa sinensis</name>
    <dbReference type="NCBI Taxonomy" id="561372"/>
    <lineage>
        <taxon>Eukaryota</taxon>
        <taxon>Viridiplantae</taxon>
        <taxon>Streptophyta</taxon>
        <taxon>Embryophyta</taxon>
        <taxon>Tracheophyta</taxon>
        <taxon>Spermatophyta</taxon>
        <taxon>Magnoliopsida</taxon>
        <taxon>eudicotyledons</taxon>
        <taxon>Gunneridae</taxon>
        <taxon>Pentapetalae</taxon>
        <taxon>asterids</taxon>
        <taxon>Cornales</taxon>
        <taxon>Nyssaceae</taxon>
        <taxon>Nyssa</taxon>
    </lineage>
</organism>
<accession>A0A5J5BTG0</accession>
<evidence type="ECO:0000313" key="1">
    <source>
        <dbReference type="EMBL" id="KAA8546209.1"/>
    </source>
</evidence>
<dbReference type="EMBL" id="CM018032">
    <property type="protein sequence ID" value="KAA8546209.1"/>
    <property type="molecule type" value="Genomic_DNA"/>
</dbReference>
<proteinExistence type="predicted"/>
<reference evidence="1 2" key="1">
    <citation type="submission" date="2019-09" db="EMBL/GenBank/DDBJ databases">
        <title>A chromosome-level genome assembly of the Chinese tupelo Nyssa sinensis.</title>
        <authorList>
            <person name="Yang X."/>
            <person name="Kang M."/>
            <person name="Yang Y."/>
            <person name="Xiong H."/>
            <person name="Wang M."/>
            <person name="Zhang Z."/>
            <person name="Wang Z."/>
            <person name="Wu H."/>
            <person name="Ma T."/>
            <person name="Liu J."/>
            <person name="Xi Z."/>
        </authorList>
    </citation>
    <scope>NUCLEOTIDE SEQUENCE [LARGE SCALE GENOMIC DNA]</scope>
    <source>
        <strain evidence="1">J267</strain>
        <tissue evidence="1">Leaf</tissue>
    </source>
</reference>